<dbReference type="EMBL" id="OV725081">
    <property type="protein sequence ID" value="CAH1401459.1"/>
    <property type="molecule type" value="Genomic_DNA"/>
</dbReference>
<evidence type="ECO:0000256" key="6">
    <source>
        <dbReference type="ARBA" id="ARBA00047319"/>
    </source>
</evidence>
<evidence type="ECO:0000259" key="8">
    <source>
        <dbReference type="Pfam" id="PF00501"/>
    </source>
</evidence>
<dbReference type="InterPro" id="IPR025110">
    <property type="entry name" value="AMP-bd_C"/>
</dbReference>
<comment type="catalytic activity">
    <reaction evidence="7">
        <text>a medium-chain fatty acid + ATP + CoA = a medium-chain fatty acyl-CoA + AMP + diphosphate</text>
        <dbReference type="Rhea" id="RHEA:48340"/>
        <dbReference type="ChEBI" id="CHEBI:30616"/>
        <dbReference type="ChEBI" id="CHEBI:33019"/>
        <dbReference type="ChEBI" id="CHEBI:57287"/>
        <dbReference type="ChEBI" id="CHEBI:59558"/>
        <dbReference type="ChEBI" id="CHEBI:90546"/>
        <dbReference type="ChEBI" id="CHEBI:456215"/>
        <dbReference type="EC" id="6.2.1.2"/>
    </reaction>
</comment>
<evidence type="ECO:0000256" key="7">
    <source>
        <dbReference type="ARBA" id="ARBA00048277"/>
    </source>
</evidence>
<dbReference type="Gene3D" id="3.40.50.12780">
    <property type="entry name" value="N-terminal domain of ligase-like"/>
    <property type="match status" value="1"/>
</dbReference>
<comment type="similarity">
    <text evidence="1">Belongs to the ATP-dependent AMP-binding enzyme family.</text>
</comment>
<accession>A0A9P0HG56</accession>
<dbReference type="Pfam" id="PF00501">
    <property type="entry name" value="AMP-binding"/>
    <property type="match status" value="1"/>
</dbReference>
<dbReference type="Proteomes" id="UP001152798">
    <property type="component" value="Chromosome 5"/>
</dbReference>
<dbReference type="Pfam" id="PF13193">
    <property type="entry name" value="AMP-binding_C"/>
    <property type="match status" value="1"/>
</dbReference>
<comment type="function">
    <text evidence="3">Acyl-CoA synthases catalyze the initial reaction in fatty acid metabolism, by forming a thioester with CoA. Has some preference toward medium-chain substrates. Plays a role in adipocyte differentiation.</text>
</comment>
<dbReference type="InterPro" id="IPR000873">
    <property type="entry name" value="AMP-dep_synth/lig_dom"/>
</dbReference>
<dbReference type="OrthoDB" id="10253115at2759"/>
<evidence type="ECO:0000313" key="11">
    <source>
        <dbReference type="Proteomes" id="UP001152798"/>
    </source>
</evidence>
<dbReference type="AlphaFoldDB" id="A0A9P0HG56"/>
<dbReference type="InterPro" id="IPR020845">
    <property type="entry name" value="AMP-binding_CS"/>
</dbReference>
<feature type="domain" description="AMP-dependent synthetase/ligase" evidence="8">
    <location>
        <begin position="38"/>
        <end position="435"/>
    </location>
</feature>
<evidence type="ECO:0000256" key="1">
    <source>
        <dbReference type="ARBA" id="ARBA00006432"/>
    </source>
</evidence>
<dbReference type="Gene3D" id="3.30.300.30">
    <property type="match status" value="1"/>
</dbReference>
<evidence type="ECO:0000256" key="5">
    <source>
        <dbReference type="ARBA" id="ARBA00039638"/>
    </source>
</evidence>
<dbReference type="GO" id="GO:0006631">
    <property type="term" value="P:fatty acid metabolic process"/>
    <property type="evidence" value="ECO:0007669"/>
    <property type="project" value="TreeGrafter"/>
</dbReference>
<dbReference type="GO" id="GO:0031956">
    <property type="term" value="F:medium-chain fatty acid-CoA ligase activity"/>
    <property type="evidence" value="ECO:0007669"/>
    <property type="project" value="UniProtKB-EC"/>
</dbReference>
<feature type="domain" description="AMP-binding enzyme C-terminal" evidence="9">
    <location>
        <begin position="486"/>
        <end position="561"/>
    </location>
</feature>
<name>A0A9P0HG56_NEZVI</name>
<dbReference type="PANTHER" id="PTHR43201:SF5">
    <property type="entry name" value="MEDIUM-CHAIN ACYL-COA LIGASE ACSF2, MITOCHONDRIAL"/>
    <property type="match status" value="1"/>
</dbReference>
<gene>
    <name evidence="10" type="ORF">NEZAVI_LOCUS10474</name>
</gene>
<dbReference type="InterPro" id="IPR045851">
    <property type="entry name" value="AMP-bd_C_sf"/>
</dbReference>
<evidence type="ECO:0000313" key="10">
    <source>
        <dbReference type="EMBL" id="CAH1401459.1"/>
    </source>
</evidence>
<evidence type="ECO:0000256" key="3">
    <source>
        <dbReference type="ARBA" id="ARBA00037247"/>
    </source>
</evidence>
<dbReference type="PROSITE" id="PS00455">
    <property type="entry name" value="AMP_BINDING"/>
    <property type="match status" value="1"/>
</dbReference>
<comment type="catalytic activity">
    <reaction evidence="6">
        <text>octanoate + ATP + CoA = octanoyl-CoA + AMP + diphosphate</text>
        <dbReference type="Rhea" id="RHEA:33631"/>
        <dbReference type="ChEBI" id="CHEBI:25646"/>
        <dbReference type="ChEBI" id="CHEBI:30616"/>
        <dbReference type="ChEBI" id="CHEBI:33019"/>
        <dbReference type="ChEBI" id="CHEBI:57287"/>
        <dbReference type="ChEBI" id="CHEBI:57386"/>
        <dbReference type="ChEBI" id="CHEBI:456215"/>
    </reaction>
</comment>
<evidence type="ECO:0000259" key="9">
    <source>
        <dbReference type="Pfam" id="PF13193"/>
    </source>
</evidence>
<keyword evidence="2" id="KW-0436">Ligase</keyword>
<dbReference type="InterPro" id="IPR042099">
    <property type="entry name" value="ANL_N_sf"/>
</dbReference>
<dbReference type="FunFam" id="3.30.300.30:FF:000008">
    <property type="entry name" value="2,3-dihydroxybenzoate-AMP ligase"/>
    <property type="match status" value="1"/>
</dbReference>
<reference evidence="10" key="1">
    <citation type="submission" date="2022-01" db="EMBL/GenBank/DDBJ databases">
        <authorList>
            <person name="King R."/>
        </authorList>
    </citation>
    <scope>NUCLEOTIDE SEQUENCE</scope>
</reference>
<dbReference type="PANTHER" id="PTHR43201">
    <property type="entry name" value="ACYL-COA SYNTHETASE"/>
    <property type="match status" value="1"/>
</dbReference>
<organism evidence="10 11">
    <name type="scientific">Nezara viridula</name>
    <name type="common">Southern green stink bug</name>
    <name type="synonym">Cimex viridulus</name>
    <dbReference type="NCBI Taxonomy" id="85310"/>
    <lineage>
        <taxon>Eukaryota</taxon>
        <taxon>Metazoa</taxon>
        <taxon>Ecdysozoa</taxon>
        <taxon>Arthropoda</taxon>
        <taxon>Hexapoda</taxon>
        <taxon>Insecta</taxon>
        <taxon>Pterygota</taxon>
        <taxon>Neoptera</taxon>
        <taxon>Paraneoptera</taxon>
        <taxon>Hemiptera</taxon>
        <taxon>Heteroptera</taxon>
        <taxon>Panheteroptera</taxon>
        <taxon>Pentatomomorpha</taxon>
        <taxon>Pentatomoidea</taxon>
        <taxon>Pentatomidae</taxon>
        <taxon>Pentatominae</taxon>
        <taxon>Nezara</taxon>
    </lineage>
</organism>
<proteinExistence type="inferred from homology"/>
<dbReference type="EC" id="6.2.1.2" evidence="4"/>
<protein>
    <recommendedName>
        <fullName evidence="5">Medium-chain acyl-CoA ligase ACSF2, mitochondrial</fullName>
        <ecNumber evidence="4">6.2.1.2</ecNumber>
    </recommendedName>
</protein>
<evidence type="ECO:0000256" key="2">
    <source>
        <dbReference type="ARBA" id="ARBA00022598"/>
    </source>
</evidence>
<keyword evidence="11" id="KW-1185">Reference proteome</keyword>
<dbReference type="SUPFAM" id="SSF56801">
    <property type="entry name" value="Acetyl-CoA synthetase-like"/>
    <property type="match status" value="1"/>
</dbReference>
<sequence length="579" mass="64302">MAAVLSCNRNGKAKGKGLSYYHNPGTEPLQMKTIGQVLDEAAEKCPNQEAVISHCEKRTITFQEAKEQAEQLGAGFLKLGLRPGDRIALIGVNTIHWYTTALACAKAGIIIVMLNPAYQASEIEYALKKVGAKAVVSDHKFKTQNFPAILMSLANGMISAPHGQPLSCPELPDLFYVIVATEENLPGCYRLQDIMTLSNEIETIRDIQEKVQPDDPYCIQFSSGTTGSPKGAVLSHFALVNCSYYLGKRIGIQETPLTLCLPVPLFHIFGTSAGVILALSYQITMVFPAPIFSKEFLIDSLQIYKTDIIFGTPTMFLDLYKELDSLLPKSPKLQESCARVKIIGTGGSHITPDLIKKLSKVLPNGDFVGALGMTEAGAACFLSSRNDKLEDKYNTVGRVIDHLEVKVVDGDGRMVPFGTPGEVWYRSYSNLLEYWSDERMTKEAKTKSGWFKSGDIIVLREDGYASIKGRIKHMIIRGGENIFPIEIENFLQTHPDILEAEVYGVEDKRLGEEIAASIKLKPLSNLTEANIKEYCKGKIAHFKIPKYVRFVDNFPLTATRKVQKFLLKETHEKELNEHK</sequence>
<evidence type="ECO:0000256" key="4">
    <source>
        <dbReference type="ARBA" id="ARBA00039009"/>
    </source>
</evidence>